<reference evidence="7 8" key="1">
    <citation type="journal article" date="2011" name="Front. Microbiol.">
        <title>Genomic signatures of strain selection and enhancement in Bacillus atrophaeus var. globigii, a historical biowarfare simulant.</title>
        <authorList>
            <person name="Gibbons H.S."/>
            <person name="Broomall S.M."/>
            <person name="McNew L.A."/>
            <person name="Daligault H."/>
            <person name="Chapman C."/>
            <person name="Bruce D."/>
            <person name="Karavis M."/>
            <person name="Krepps M."/>
            <person name="McGregor P.A."/>
            <person name="Hong C."/>
            <person name="Park K.H."/>
            <person name="Akmal A."/>
            <person name="Feldman A."/>
            <person name="Lin J.S."/>
            <person name="Chang W.E."/>
            <person name="Higgs B.W."/>
            <person name="Demirev P."/>
            <person name="Lindquist J."/>
            <person name="Liem A."/>
            <person name="Fochler E."/>
            <person name="Read T.D."/>
            <person name="Tapia R."/>
            <person name="Johnson S."/>
            <person name="Bishop-Lilly K.A."/>
            <person name="Detter C."/>
            <person name="Han C."/>
            <person name="Sozhamannan S."/>
            <person name="Rosenzweig C.N."/>
            <person name="Skowronski E.W."/>
        </authorList>
    </citation>
    <scope>NUCLEOTIDE SEQUENCE [LARGE SCALE GENOMIC DNA]</scope>
    <source>
        <strain evidence="7 8">MLST1</strain>
    </source>
</reference>
<dbReference type="PANTHER" id="PTHR30096:SF0">
    <property type="entry name" value="4,5-DOPA DIOXYGENASE EXTRADIOL-LIKE PROTEIN"/>
    <property type="match status" value="1"/>
</dbReference>
<dbReference type="EMBL" id="PIPL01000003">
    <property type="protein sequence ID" value="RUO24117.1"/>
    <property type="molecule type" value="Genomic_DNA"/>
</dbReference>
<evidence type="ECO:0000313" key="8">
    <source>
        <dbReference type="Proteomes" id="UP000288293"/>
    </source>
</evidence>
<comment type="caution">
    <text evidence="7">The sequence shown here is derived from an EMBL/GenBank/DDBJ whole genome shotgun (WGS) entry which is preliminary data.</text>
</comment>
<keyword evidence="5" id="KW-0560">Oxidoreductase</keyword>
<feature type="domain" description="Extradiol ring-cleavage dioxygenase class III enzyme subunit B" evidence="6">
    <location>
        <begin position="27"/>
        <end position="252"/>
    </location>
</feature>
<dbReference type="OrthoDB" id="9790889at2"/>
<comment type="similarity">
    <text evidence="2">Belongs to the DODA-type extradiol aromatic ring-opening dioxygenase family.</text>
</comment>
<dbReference type="InterPro" id="IPR014436">
    <property type="entry name" value="Extradiol_dOase_DODA"/>
</dbReference>
<comment type="cofactor">
    <cofactor evidence="1">
        <name>Zn(2+)</name>
        <dbReference type="ChEBI" id="CHEBI:29105"/>
    </cofactor>
</comment>
<evidence type="ECO:0000256" key="5">
    <source>
        <dbReference type="ARBA" id="ARBA00023002"/>
    </source>
</evidence>
<dbReference type="AlphaFoldDB" id="A0A432W450"/>
<dbReference type="GO" id="GO:0008198">
    <property type="term" value="F:ferrous iron binding"/>
    <property type="evidence" value="ECO:0007669"/>
    <property type="project" value="InterPro"/>
</dbReference>
<keyword evidence="7" id="KW-0223">Dioxygenase</keyword>
<evidence type="ECO:0000256" key="2">
    <source>
        <dbReference type="ARBA" id="ARBA00007581"/>
    </source>
</evidence>
<dbReference type="GO" id="GO:0016702">
    <property type="term" value="F:oxidoreductase activity, acting on single donors with incorporation of molecular oxygen, incorporation of two atoms of oxygen"/>
    <property type="evidence" value="ECO:0007669"/>
    <property type="project" value="UniProtKB-ARBA"/>
</dbReference>
<name>A0A432W450_9GAMM</name>
<dbReference type="Gene3D" id="3.40.830.10">
    <property type="entry name" value="LigB-like"/>
    <property type="match status" value="1"/>
</dbReference>
<proteinExistence type="inferred from homology"/>
<keyword evidence="4" id="KW-0862">Zinc</keyword>
<dbReference type="InterPro" id="IPR004183">
    <property type="entry name" value="Xdiol_dOase_suB"/>
</dbReference>
<sequence>MLVRTDILYISHGGGPMPLLADPGHQAMIEALQQKAQQLPKPDAILVISAHWEAAQATVTSSPQPSLIYDYNGFPEAAYSIQYRSPGAPKLTDFIVQTLQNEGLAASKDASRGLDHGVFVPLKIMFPEADIPVLQLSLLSSLDARSHLELGRALHALKGQNILVIGSGFSFHNMRAFYQSGVQEDSQNTEFESWLKDTCCNTTLGEAERYEQLANWQQAPHARYCHPREEHLLPLHVCYGLAGQAATEHRSVEVLGKQASMLHWVVA</sequence>
<dbReference type="SUPFAM" id="SSF53213">
    <property type="entry name" value="LigB-like"/>
    <property type="match status" value="1"/>
</dbReference>
<keyword evidence="8" id="KW-1185">Reference proteome</keyword>
<dbReference type="Pfam" id="PF02900">
    <property type="entry name" value="LigB"/>
    <property type="match status" value="1"/>
</dbReference>
<protein>
    <submittedName>
        <fullName evidence="7">Dioxygenase</fullName>
    </submittedName>
</protein>
<dbReference type="CDD" id="cd07363">
    <property type="entry name" value="45_DOPA_Dioxygenase"/>
    <property type="match status" value="1"/>
</dbReference>
<gene>
    <name evidence="7" type="ORF">CWE09_12275</name>
</gene>
<accession>A0A432W450</accession>
<dbReference type="PANTHER" id="PTHR30096">
    <property type="entry name" value="4,5-DOPA DIOXYGENASE EXTRADIOL-LIKE PROTEIN"/>
    <property type="match status" value="1"/>
</dbReference>
<evidence type="ECO:0000256" key="4">
    <source>
        <dbReference type="ARBA" id="ARBA00022833"/>
    </source>
</evidence>
<keyword evidence="3" id="KW-0479">Metal-binding</keyword>
<dbReference type="GO" id="GO:0008270">
    <property type="term" value="F:zinc ion binding"/>
    <property type="evidence" value="ECO:0007669"/>
    <property type="project" value="InterPro"/>
</dbReference>
<dbReference type="Proteomes" id="UP000288293">
    <property type="component" value="Unassembled WGS sequence"/>
</dbReference>
<evidence type="ECO:0000256" key="1">
    <source>
        <dbReference type="ARBA" id="ARBA00001947"/>
    </source>
</evidence>
<evidence type="ECO:0000256" key="3">
    <source>
        <dbReference type="ARBA" id="ARBA00022723"/>
    </source>
</evidence>
<organism evidence="7 8">
    <name type="scientific">Aliidiomarina minuta</name>
    <dbReference type="NCBI Taxonomy" id="880057"/>
    <lineage>
        <taxon>Bacteria</taxon>
        <taxon>Pseudomonadati</taxon>
        <taxon>Pseudomonadota</taxon>
        <taxon>Gammaproteobacteria</taxon>
        <taxon>Alteromonadales</taxon>
        <taxon>Idiomarinaceae</taxon>
        <taxon>Aliidiomarina</taxon>
    </lineage>
</organism>
<dbReference type="PIRSF" id="PIRSF006157">
    <property type="entry name" value="Doxgns_DODA"/>
    <property type="match status" value="1"/>
</dbReference>
<evidence type="ECO:0000313" key="7">
    <source>
        <dbReference type="EMBL" id="RUO24117.1"/>
    </source>
</evidence>
<evidence type="ECO:0000259" key="6">
    <source>
        <dbReference type="Pfam" id="PF02900"/>
    </source>
</evidence>